<reference evidence="10 11" key="1">
    <citation type="submission" date="2016-02" db="EMBL/GenBank/DDBJ databases">
        <title>Complete genome sequence and transcriptome regulation of the pentose utilising yeast Sugiyamaella lignohabitans.</title>
        <authorList>
            <person name="Bellasio M."/>
            <person name="Peymann A."/>
            <person name="Valli M."/>
            <person name="Sipitzky M."/>
            <person name="Graf A."/>
            <person name="Sauer M."/>
            <person name="Marx H."/>
            <person name="Mattanovich D."/>
        </authorList>
    </citation>
    <scope>NUCLEOTIDE SEQUENCE [LARGE SCALE GENOMIC DNA]</scope>
    <source>
        <strain evidence="10 11">CBS 10342</strain>
    </source>
</reference>
<dbReference type="PIRSF" id="PIRSF007797">
    <property type="entry name" value="RSM22"/>
    <property type="match status" value="1"/>
</dbReference>
<dbReference type="PANTHER" id="PTHR13184">
    <property type="entry name" value="37S RIBOSOMAL PROTEIN S22"/>
    <property type="match status" value="1"/>
</dbReference>
<evidence type="ECO:0000256" key="8">
    <source>
        <dbReference type="SAM" id="Coils"/>
    </source>
</evidence>
<keyword evidence="10" id="KW-0687">Ribonucleoprotein</keyword>
<dbReference type="InterPro" id="IPR029063">
    <property type="entry name" value="SAM-dependent_MTases_sf"/>
</dbReference>
<dbReference type="GO" id="GO:0006412">
    <property type="term" value="P:translation"/>
    <property type="evidence" value="ECO:0007669"/>
    <property type="project" value="InterPro"/>
</dbReference>
<evidence type="ECO:0000256" key="5">
    <source>
        <dbReference type="ARBA" id="ARBA00023014"/>
    </source>
</evidence>
<dbReference type="Proteomes" id="UP000189580">
    <property type="component" value="Chromosome d"/>
</dbReference>
<comment type="subcellular location">
    <subcellularLocation>
        <location evidence="1">Mitochondrion</location>
    </subcellularLocation>
</comment>
<dbReference type="SUPFAM" id="SSF53335">
    <property type="entry name" value="S-adenosyl-L-methionine-dependent methyltransferases"/>
    <property type="match status" value="1"/>
</dbReference>
<dbReference type="KEGG" id="slb:AWJ20_4778"/>
<feature type="coiled-coil region" evidence="8">
    <location>
        <begin position="238"/>
        <end position="280"/>
    </location>
</feature>
<gene>
    <name evidence="10" type="primary">RSM22</name>
    <name evidence="10" type="ORF">AWJ20_4778</name>
</gene>
<evidence type="ECO:0000313" key="11">
    <source>
        <dbReference type="Proteomes" id="UP000189580"/>
    </source>
</evidence>
<keyword evidence="8" id="KW-0175">Coiled coil</keyword>
<evidence type="ECO:0000256" key="9">
    <source>
        <dbReference type="SAM" id="MobiDB-lite"/>
    </source>
</evidence>
<dbReference type="InterPro" id="IPR016522">
    <property type="entry name" value="RSM22_mit_bud"/>
</dbReference>
<keyword evidence="3" id="KW-0809">Transit peptide</keyword>
<proteinExistence type="predicted"/>
<dbReference type="GO" id="GO:0005763">
    <property type="term" value="C:mitochondrial small ribosomal subunit"/>
    <property type="evidence" value="ECO:0007669"/>
    <property type="project" value="TreeGrafter"/>
</dbReference>
<evidence type="ECO:0000256" key="7">
    <source>
        <dbReference type="ARBA" id="ARBA00045681"/>
    </source>
</evidence>
<dbReference type="GO" id="GO:0008168">
    <property type="term" value="F:methyltransferase activity"/>
    <property type="evidence" value="ECO:0007669"/>
    <property type="project" value="InterPro"/>
</dbReference>
<dbReference type="EMBL" id="CP014502">
    <property type="protein sequence ID" value="ANB13831.1"/>
    <property type="molecule type" value="Genomic_DNA"/>
</dbReference>
<evidence type="ECO:0000256" key="3">
    <source>
        <dbReference type="ARBA" id="ARBA00022946"/>
    </source>
</evidence>
<keyword evidence="2" id="KW-0479">Metal-binding</keyword>
<dbReference type="InterPro" id="IPR052571">
    <property type="entry name" value="Mt_RNA_Methyltransferase"/>
</dbReference>
<keyword evidence="11" id="KW-1185">Reference proteome</keyword>
<evidence type="ECO:0000256" key="4">
    <source>
        <dbReference type="ARBA" id="ARBA00023004"/>
    </source>
</evidence>
<evidence type="ECO:0000256" key="2">
    <source>
        <dbReference type="ARBA" id="ARBA00022723"/>
    </source>
</evidence>
<dbReference type="GO" id="GO:0003735">
    <property type="term" value="F:structural constituent of ribosome"/>
    <property type="evidence" value="ECO:0007669"/>
    <property type="project" value="TreeGrafter"/>
</dbReference>
<keyword evidence="5" id="KW-0411">Iron-sulfur</keyword>
<evidence type="ECO:0000256" key="1">
    <source>
        <dbReference type="ARBA" id="ARBA00004173"/>
    </source>
</evidence>
<dbReference type="AlphaFoldDB" id="A0A167EAA3"/>
<dbReference type="InterPro" id="IPR015324">
    <property type="entry name" value="Ribosomal_Rsm22-like"/>
</dbReference>
<name>A0A167EAA3_9ASCO</name>
<dbReference type="OrthoDB" id="421327at2759"/>
<comment type="function">
    <text evidence="7">Mitochondrial ribosome (mitoribosome) assembly factor. Binds at the interface of the head and body domains of the mitochondrial small ribosomal subunit (mt-SSU), occluding the mRNA channel and preventing compaction of the head domain towards the body. Probable inactive methyltransferase: retains the characteristic folding and ability to bind S-adenosyl-L-methionine, but it probably lost its methyltransferase activity.</text>
</comment>
<feature type="region of interest" description="Disordered" evidence="9">
    <location>
        <begin position="510"/>
        <end position="529"/>
    </location>
</feature>
<sequence>MFSIQRRLVQRARLSSPQLVRYRSSAPSARGTGRLSGVKAIPYAEIVNEHSDLQDNVEVLNLEELINASNEPNFAEENRSARTERLDIDTRQGKTAGNKLLVLPEEITSVISNATRGYTPNRLRSNASKYYLSLAESGAHRPATETIDVDTHLTGVFLQNYASLYNVLKEARQRLGEKWRPNRILDVGFGPATGMIALNEVFSDVDAEDWQPERKLAIVIGHRDMKKRAVSVLATQKHEESEEQGQLFEENEEALTEEEQQELEEILAVETKGLEETQQEELDVNTEETDSVNEIEFEEIPKTKQKAHIKTVVRQQLPAAKSSSKYDLIIATHQLYRSGYHYPASVDDHTSHLLSLLSPGGILVLVERGDPTGFESIARARQIMFRPEDHQSPEKYPPRLWKNDEQFPLSIVAPCSHHGKCPLQVELGIRNKGKNPAYFGWCKFAQMVQRPKFALELKKGQLLSQKWSLVNTASGKVSGEGGKSLAGSGRAFGRSFETATHSYLIVERKAKEQKGTNEQSQELELKDDSISDPASWPRILQNPLKRDKHVVMEVCAPSGQVEQWTVTQKFGKQAYHDARKATGGDLWALGAKVKQVRGGNLSKLRKASAKIQSESRRATKENLQAEIKIDEKVAAEIQEENVDSESESKAPDAIDIAWLRNDSFNSQKMKRKQAYTRGSEPGAYEDIDGGFSSEYFDDLAQVFENKKAKDYAKKLEKSSHVEKKRVMKW</sequence>
<accession>A0A167EAA3</accession>
<dbReference type="GO" id="GO:0046872">
    <property type="term" value="F:metal ion binding"/>
    <property type="evidence" value="ECO:0007669"/>
    <property type="project" value="UniProtKB-KW"/>
</dbReference>
<dbReference type="GO" id="GO:0051536">
    <property type="term" value="F:iron-sulfur cluster binding"/>
    <property type="evidence" value="ECO:0007669"/>
    <property type="project" value="UniProtKB-KW"/>
</dbReference>
<evidence type="ECO:0000313" key="10">
    <source>
        <dbReference type="EMBL" id="ANB13831.1"/>
    </source>
</evidence>
<dbReference type="Pfam" id="PF09243">
    <property type="entry name" value="Rsm22"/>
    <property type="match status" value="2"/>
</dbReference>
<protein>
    <submittedName>
        <fullName evidence="10">Mitochondrial 37S ribosomal protein RSM22</fullName>
    </submittedName>
</protein>
<keyword evidence="6" id="KW-0496">Mitochondrion</keyword>
<keyword evidence="10" id="KW-0689">Ribosomal protein</keyword>
<keyword evidence="4" id="KW-0408">Iron</keyword>
<dbReference type="GeneID" id="30036946"/>
<organism evidence="10 11">
    <name type="scientific">Sugiyamaella lignohabitans</name>
    <dbReference type="NCBI Taxonomy" id="796027"/>
    <lineage>
        <taxon>Eukaryota</taxon>
        <taxon>Fungi</taxon>
        <taxon>Dikarya</taxon>
        <taxon>Ascomycota</taxon>
        <taxon>Saccharomycotina</taxon>
        <taxon>Dipodascomycetes</taxon>
        <taxon>Dipodascales</taxon>
        <taxon>Trichomonascaceae</taxon>
        <taxon>Sugiyamaella</taxon>
    </lineage>
</organism>
<evidence type="ECO:0000256" key="6">
    <source>
        <dbReference type="ARBA" id="ARBA00023128"/>
    </source>
</evidence>
<dbReference type="RefSeq" id="XP_018736308.1">
    <property type="nucleotide sequence ID" value="XM_018881872.1"/>
</dbReference>
<dbReference type="PANTHER" id="PTHR13184:SF5">
    <property type="entry name" value="METHYLTRANSFERASE-LIKE PROTEIN 17, MITOCHONDRIAL"/>
    <property type="match status" value="1"/>
</dbReference>